<name>A0ABT2WFW4_9BACI</name>
<gene>
    <name evidence="1" type="ORF">OEV82_08925</name>
</gene>
<proteinExistence type="predicted"/>
<dbReference type="EMBL" id="JAOUSE010000024">
    <property type="protein sequence ID" value="MCU9594578.1"/>
    <property type="molecule type" value="Genomic_DNA"/>
</dbReference>
<accession>A0ABT2WFW4</accession>
<dbReference type="RefSeq" id="WP_263061650.1">
    <property type="nucleotide sequence ID" value="NZ_JAOUSE010000024.1"/>
</dbReference>
<keyword evidence="2" id="KW-1185">Reference proteome</keyword>
<evidence type="ECO:0000313" key="1">
    <source>
        <dbReference type="EMBL" id="MCU9594578.1"/>
    </source>
</evidence>
<protein>
    <submittedName>
        <fullName evidence="1">Uncharacterized protein</fullName>
    </submittedName>
</protein>
<dbReference type="Proteomes" id="UP001208656">
    <property type="component" value="Unassembled WGS sequence"/>
</dbReference>
<reference evidence="1 2" key="1">
    <citation type="submission" date="2022-10" db="EMBL/GenBank/DDBJ databases">
        <title>Description of Fervidibacillus gen. nov. in the family Fervidibacillaceae fam. nov. with two species, Fervidibacillus albus sp. nov., and Fervidibacillus halotolerans sp. nov., isolated from tidal flat sediments.</title>
        <authorList>
            <person name="Kwon K.K."/>
            <person name="Yang S.-H."/>
        </authorList>
    </citation>
    <scope>NUCLEOTIDE SEQUENCE [LARGE SCALE GENOMIC DNA]</scope>
    <source>
        <strain evidence="1 2">DSM 23332</strain>
    </source>
</reference>
<comment type="caution">
    <text evidence="1">The sequence shown here is derived from an EMBL/GenBank/DDBJ whole genome shotgun (WGS) entry which is preliminary data.</text>
</comment>
<evidence type="ECO:0000313" key="2">
    <source>
        <dbReference type="Proteomes" id="UP001208656"/>
    </source>
</evidence>
<organism evidence="1 2">
    <name type="scientific">Pallidibacillus thermolactis</name>
    <dbReference type="NCBI Taxonomy" id="251051"/>
    <lineage>
        <taxon>Bacteria</taxon>
        <taxon>Bacillati</taxon>
        <taxon>Bacillota</taxon>
        <taxon>Bacilli</taxon>
        <taxon>Bacillales</taxon>
        <taxon>Bacillaceae</taxon>
        <taxon>Pallidibacillus</taxon>
    </lineage>
</organism>
<sequence length="108" mass="11772">MHGAGNIQTDAVLINLNDFDTLGVSSAKEIYEILNDKTDYKDGAWYKVGVDIPAGEYVIESYGEGYIAIMSGPVGKSEIIDNEIFNGRYAVNVSDGQYLKISRGTISQ</sequence>